<evidence type="ECO:0000256" key="4">
    <source>
        <dbReference type="ARBA" id="ARBA00022679"/>
    </source>
</evidence>
<evidence type="ECO:0000256" key="2">
    <source>
        <dbReference type="ARBA" id="ARBA00009105"/>
    </source>
</evidence>
<dbReference type="Proteomes" id="UP000028545">
    <property type="component" value="Unassembled WGS sequence"/>
</dbReference>
<keyword evidence="4" id="KW-0808">Transferase</keyword>
<keyword evidence="6" id="KW-0735">Signal-anchor</keyword>
<dbReference type="InterPro" id="IPR022751">
    <property type="entry name" value="Alpha_mannosyltransferase"/>
</dbReference>
<dbReference type="AlphaFoldDB" id="A0A084GEZ7"/>
<comment type="similarity">
    <text evidence="2">Belongs to the MNN1/MNT family.</text>
</comment>
<dbReference type="InterPro" id="IPR029044">
    <property type="entry name" value="Nucleotide-diphossugar_trans"/>
</dbReference>
<dbReference type="PANTHER" id="PTHR31392">
    <property type="entry name" value="ALPHA-1,3-MANNOSYLTRANSFERASE MNN1-RELATED"/>
    <property type="match status" value="1"/>
</dbReference>
<sequence>MGALGHWPLQVSTRTRQPGILILILAFAAILLTILTGRRIYSSDEASVVPFSQLSGPTLTPTAAPTLSPQHPHDDDRTAAIRVDKTLSTLVETIEHTAMYYDLYKLKEPFDQHFGERGQRAVAIRKWIEIADSLPASDEKARIEEAVEKAITATFPYLSNPPNGSRTPFKSLRESYITDGKKRGSRGIVVPVGKKNLRMACQLVASVTRVHKSSLPIELAYAGDEDLGPEERHLVKELFPNEDVSFLNVLSVFDDSTLALGTGGWAIKPFALLASRFGEVILADADTVFVKKPEAIFRQKGYKRKGALMFHDRLIDKEREEVGKSLSWTENYAEEADSGIVMVNKGRLDVLMGMLHAGWQNSRDVREKVTYKVTYGDKESYWFGLELTEGPYEFEKYYGGIAGWMGTREGPAAVKAPQVCSYVIAHPDDDEKGLLWYNGSLLKNKVSADREYLVPSHWMINGTWDKGLRPHFSCMKGGMLFEISEKERRILEKSVEEAKRLDTVFDRNDSKAKGS</sequence>
<accession>A0A084GEZ7</accession>
<keyword evidence="7 10" id="KW-1133">Transmembrane helix</keyword>
<evidence type="ECO:0000256" key="1">
    <source>
        <dbReference type="ARBA" id="ARBA00004606"/>
    </source>
</evidence>
<dbReference type="PANTHER" id="PTHR31392:SF1">
    <property type="entry name" value="ALPHA-1,3-MANNOSYLTRANSFERASE MNN1-RELATED"/>
    <property type="match status" value="1"/>
</dbReference>
<name>A0A084GEZ7_PSEDA</name>
<dbReference type="HOGENOM" id="CLU_030430_0_1_1"/>
<evidence type="ECO:0000313" key="11">
    <source>
        <dbReference type="EMBL" id="KEZ45909.1"/>
    </source>
</evidence>
<dbReference type="EMBL" id="JOWA01000055">
    <property type="protein sequence ID" value="KEZ45909.1"/>
    <property type="molecule type" value="Genomic_DNA"/>
</dbReference>
<dbReference type="OrthoDB" id="430354at2759"/>
<dbReference type="GO" id="GO:0006493">
    <property type="term" value="P:protein O-linked glycosylation"/>
    <property type="evidence" value="ECO:0007669"/>
    <property type="project" value="TreeGrafter"/>
</dbReference>
<evidence type="ECO:0000256" key="8">
    <source>
        <dbReference type="ARBA" id="ARBA00023136"/>
    </source>
</evidence>
<dbReference type="GeneID" id="27720361"/>
<reference evidence="11 12" key="1">
    <citation type="journal article" date="2014" name="Genome Announc.">
        <title>Draft genome sequence of the pathogenic fungus Scedosporium apiospermum.</title>
        <authorList>
            <person name="Vandeputte P."/>
            <person name="Ghamrawi S."/>
            <person name="Rechenmann M."/>
            <person name="Iltis A."/>
            <person name="Giraud S."/>
            <person name="Fleury M."/>
            <person name="Thornton C."/>
            <person name="Delhaes L."/>
            <person name="Meyer W."/>
            <person name="Papon N."/>
            <person name="Bouchara J.P."/>
        </authorList>
    </citation>
    <scope>NUCLEOTIDE SEQUENCE [LARGE SCALE GENOMIC DNA]</scope>
    <source>
        <strain evidence="11 12">IHEM 14462</strain>
    </source>
</reference>
<evidence type="ECO:0000256" key="3">
    <source>
        <dbReference type="ARBA" id="ARBA00022676"/>
    </source>
</evidence>
<comment type="subcellular location">
    <subcellularLocation>
        <location evidence="1">Membrane</location>
        <topology evidence="1">Single-pass type II membrane protein</topology>
    </subcellularLocation>
</comment>
<dbReference type="OMA" id="FWIAMEL"/>
<keyword evidence="12" id="KW-1185">Reference proteome</keyword>
<dbReference type="GO" id="GO:0016020">
    <property type="term" value="C:membrane"/>
    <property type="evidence" value="ECO:0007669"/>
    <property type="project" value="UniProtKB-SubCell"/>
</dbReference>
<protein>
    <recommendedName>
        <fullName evidence="13">Glycosyltransferase family 71 protein</fullName>
    </recommendedName>
</protein>
<dbReference type="GO" id="GO:0000033">
    <property type="term" value="F:alpha-1,3-mannosyltransferase activity"/>
    <property type="evidence" value="ECO:0007669"/>
    <property type="project" value="TreeGrafter"/>
</dbReference>
<gene>
    <name evidence="11" type="ORF">SAPIO_CDS1289</name>
</gene>
<feature type="transmembrane region" description="Helical" evidence="10">
    <location>
        <begin position="20"/>
        <end position="37"/>
    </location>
</feature>
<dbReference type="Pfam" id="PF11051">
    <property type="entry name" value="Mannosyl_trans3"/>
    <property type="match status" value="2"/>
</dbReference>
<keyword evidence="8 10" id="KW-0472">Membrane</keyword>
<dbReference type="VEuPathDB" id="FungiDB:SAPIO_CDS1289"/>
<proteinExistence type="inferred from homology"/>
<evidence type="ECO:0000256" key="7">
    <source>
        <dbReference type="ARBA" id="ARBA00022989"/>
    </source>
</evidence>
<keyword evidence="5 10" id="KW-0812">Transmembrane</keyword>
<keyword evidence="9" id="KW-0325">Glycoprotein</keyword>
<evidence type="ECO:0000256" key="6">
    <source>
        <dbReference type="ARBA" id="ARBA00022968"/>
    </source>
</evidence>
<comment type="caution">
    <text evidence="11">The sequence shown here is derived from an EMBL/GenBank/DDBJ whole genome shotgun (WGS) entry which is preliminary data.</text>
</comment>
<dbReference type="KEGG" id="sapo:SAPIO_CDS1289"/>
<evidence type="ECO:0000256" key="10">
    <source>
        <dbReference type="SAM" id="Phobius"/>
    </source>
</evidence>
<keyword evidence="3" id="KW-0328">Glycosyltransferase</keyword>
<dbReference type="GO" id="GO:0005794">
    <property type="term" value="C:Golgi apparatus"/>
    <property type="evidence" value="ECO:0007669"/>
    <property type="project" value="TreeGrafter"/>
</dbReference>
<evidence type="ECO:0000256" key="5">
    <source>
        <dbReference type="ARBA" id="ARBA00022692"/>
    </source>
</evidence>
<dbReference type="RefSeq" id="XP_016645708.1">
    <property type="nucleotide sequence ID" value="XM_016784592.1"/>
</dbReference>
<evidence type="ECO:0000256" key="9">
    <source>
        <dbReference type="ARBA" id="ARBA00023180"/>
    </source>
</evidence>
<organism evidence="11 12">
    <name type="scientific">Pseudallescheria apiosperma</name>
    <name type="common">Scedosporium apiospermum</name>
    <dbReference type="NCBI Taxonomy" id="563466"/>
    <lineage>
        <taxon>Eukaryota</taxon>
        <taxon>Fungi</taxon>
        <taxon>Dikarya</taxon>
        <taxon>Ascomycota</taxon>
        <taxon>Pezizomycotina</taxon>
        <taxon>Sordariomycetes</taxon>
        <taxon>Hypocreomycetidae</taxon>
        <taxon>Microascales</taxon>
        <taxon>Microascaceae</taxon>
        <taxon>Scedosporium</taxon>
    </lineage>
</organism>
<evidence type="ECO:0008006" key="13">
    <source>
        <dbReference type="Google" id="ProtNLM"/>
    </source>
</evidence>
<dbReference type="SUPFAM" id="SSF53448">
    <property type="entry name" value="Nucleotide-diphospho-sugar transferases"/>
    <property type="match status" value="1"/>
</dbReference>
<evidence type="ECO:0000313" key="12">
    <source>
        <dbReference type="Proteomes" id="UP000028545"/>
    </source>
</evidence>